<dbReference type="InterPro" id="IPR014710">
    <property type="entry name" value="RmlC-like_jellyroll"/>
</dbReference>
<organism evidence="1 2">
    <name type="scientific">Lentihominibacter faecis</name>
    <dbReference type="NCBI Taxonomy" id="2764712"/>
    <lineage>
        <taxon>Bacteria</taxon>
        <taxon>Bacillati</taxon>
        <taxon>Bacillota</taxon>
        <taxon>Clostridia</taxon>
        <taxon>Peptostreptococcales</taxon>
        <taxon>Anaerovoracaceae</taxon>
        <taxon>Lentihominibacter</taxon>
    </lineage>
</organism>
<accession>A0A923SL87</accession>
<sequence length="52" mass="5667">LGMIETYGLVPLTVEKDGRIFTGNPGDCLFFQNGAKLTFGSPNKVTVFYATH</sequence>
<protein>
    <submittedName>
        <fullName evidence="1">Uncharacterized protein</fullName>
    </submittedName>
</protein>
<proteinExistence type="predicted"/>
<evidence type="ECO:0000313" key="2">
    <source>
        <dbReference type="Proteomes" id="UP000644115"/>
    </source>
</evidence>
<dbReference type="Proteomes" id="UP000644115">
    <property type="component" value="Unassembled WGS sequence"/>
</dbReference>
<dbReference type="EMBL" id="JACRWC010000035">
    <property type="protein sequence ID" value="MBC5998822.1"/>
    <property type="molecule type" value="Genomic_DNA"/>
</dbReference>
<reference evidence="1" key="1">
    <citation type="submission" date="2020-08" db="EMBL/GenBank/DDBJ databases">
        <authorList>
            <person name="Liu C."/>
            <person name="Sun Q."/>
        </authorList>
    </citation>
    <scope>NUCLEOTIDE SEQUENCE</scope>
    <source>
        <strain evidence="1">BX16</strain>
    </source>
</reference>
<keyword evidence="2" id="KW-1185">Reference proteome</keyword>
<gene>
    <name evidence="1" type="ORF">H8876_02225</name>
</gene>
<dbReference type="Gene3D" id="2.60.120.10">
    <property type="entry name" value="Jelly Rolls"/>
    <property type="match status" value="1"/>
</dbReference>
<name>A0A923SL87_9FIRM</name>
<feature type="non-terminal residue" evidence="1">
    <location>
        <position position="1"/>
    </location>
</feature>
<evidence type="ECO:0000313" key="1">
    <source>
        <dbReference type="EMBL" id="MBC5998822.1"/>
    </source>
</evidence>
<dbReference type="AlphaFoldDB" id="A0A923SL87"/>
<comment type="caution">
    <text evidence="1">The sequence shown here is derived from an EMBL/GenBank/DDBJ whole genome shotgun (WGS) entry which is preliminary data.</text>
</comment>